<dbReference type="EMBL" id="CP003221">
    <property type="protein sequence ID" value="EGJ51201.1"/>
    <property type="molecule type" value="Genomic_DNA"/>
</dbReference>
<dbReference type="PIRSF" id="PIRSF004555">
    <property type="entry name" value="UCP004555"/>
    <property type="match status" value="1"/>
</dbReference>
<protein>
    <recommendedName>
        <fullName evidence="2">Nucleoid-associated protein Desaf_2889</fullName>
    </recommendedName>
</protein>
<evidence type="ECO:0000313" key="4">
    <source>
        <dbReference type="Proteomes" id="UP000007844"/>
    </source>
</evidence>
<comment type="function">
    <text evidence="2">Binds to DNA and alters its conformation. May be involved in regulation of gene expression, nucleoid organization and DNA protection.</text>
</comment>
<keyword evidence="2" id="KW-0963">Cytoplasm</keyword>
<comment type="subunit">
    <text evidence="2">Homodimer.</text>
</comment>
<dbReference type="RefSeq" id="WP_005983904.1">
    <property type="nucleotide sequence ID" value="NC_016629.1"/>
</dbReference>
<dbReference type="Pfam" id="PF02575">
    <property type="entry name" value="YbaB_DNA_bd"/>
    <property type="match status" value="1"/>
</dbReference>
<keyword evidence="4" id="KW-1185">Reference proteome</keyword>
<dbReference type="HOGENOM" id="CLU_140930_2_2_7"/>
<dbReference type="Proteomes" id="UP000007844">
    <property type="component" value="Chromosome"/>
</dbReference>
<dbReference type="PANTHER" id="PTHR33449">
    <property type="entry name" value="NUCLEOID-ASSOCIATED PROTEIN YBAB"/>
    <property type="match status" value="1"/>
</dbReference>
<comment type="subcellular location">
    <subcellularLocation>
        <location evidence="2">Cytoplasm</location>
        <location evidence="2">Nucleoid</location>
    </subcellularLocation>
</comment>
<dbReference type="eggNOG" id="COG0718">
    <property type="taxonomic scope" value="Bacteria"/>
</dbReference>
<comment type="similarity">
    <text evidence="2">Belongs to the YbaB/EbfC family.</text>
</comment>
<evidence type="ECO:0000256" key="1">
    <source>
        <dbReference type="ARBA" id="ARBA00023125"/>
    </source>
</evidence>
<dbReference type="SUPFAM" id="SSF82607">
    <property type="entry name" value="YbaB-like"/>
    <property type="match status" value="1"/>
</dbReference>
<dbReference type="GO" id="GO:0043590">
    <property type="term" value="C:bacterial nucleoid"/>
    <property type="evidence" value="ECO:0007669"/>
    <property type="project" value="UniProtKB-UniRule"/>
</dbReference>
<evidence type="ECO:0000256" key="2">
    <source>
        <dbReference type="HAMAP-Rule" id="MF_00274"/>
    </source>
</evidence>
<dbReference type="PANTHER" id="PTHR33449:SF1">
    <property type="entry name" value="NUCLEOID-ASSOCIATED PROTEIN YBAB"/>
    <property type="match status" value="1"/>
</dbReference>
<dbReference type="HAMAP" id="MF_00274">
    <property type="entry name" value="DNA_YbaB_EbfC"/>
    <property type="match status" value="1"/>
</dbReference>
<sequence>MRGMNDLMRQAQVMQKKILESQKALDQKRVEATSGGGMVTAVVTGGLELVSIKIDKAAVDPNDVDMLQDLILAAINEGVKKAKAMKEEEMAKLTGGMNIPGLI</sequence>
<accession>F3Z1R6</accession>
<name>F3Z1R6_DESAF</name>
<keyword evidence="1 2" id="KW-0238">DNA-binding</keyword>
<reference evidence="3 4" key="1">
    <citation type="journal article" date="2011" name="J. Bacteriol.">
        <title>Genome sequence of the mercury-methylating and pleomorphic Desulfovibrio africanus Strain Walvis Bay.</title>
        <authorList>
            <person name="Brown S.D."/>
            <person name="Wall J.D."/>
            <person name="Kucken A.M."/>
            <person name="Gilmour C.C."/>
            <person name="Podar M."/>
            <person name="Brandt C.C."/>
            <person name="Teshima H."/>
            <person name="Detter J.C."/>
            <person name="Han C.S."/>
            <person name="Land M.L."/>
            <person name="Lucas S."/>
            <person name="Han J."/>
            <person name="Pennacchio L."/>
            <person name="Nolan M."/>
            <person name="Pitluck S."/>
            <person name="Woyke T."/>
            <person name="Goodwin L."/>
            <person name="Palumbo A.V."/>
            <person name="Elias D.A."/>
        </authorList>
    </citation>
    <scope>NUCLEOTIDE SEQUENCE [LARGE SCALE GENOMIC DNA]</scope>
    <source>
        <strain evidence="3 4">Walvis Bay</strain>
    </source>
</reference>
<dbReference type="AlphaFoldDB" id="F3Z1R6"/>
<dbReference type="Gene3D" id="3.30.1310.10">
    <property type="entry name" value="Nucleoid-associated protein YbaB-like domain"/>
    <property type="match status" value="1"/>
</dbReference>
<dbReference type="GO" id="GO:0003677">
    <property type="term" value="F:DNA binding"/>
    <property type="evidence" value="ECO:0007669"/>
    <property type="project" value="UniProtKB-UniRule"/>
</dbReference>
<gene>
    <name evidence="3" type="ORF">Desaf_2889</name>
</gene>
<dbReference type="GO" id="GO:0005829">
    <property type="term" value="C:cytosol"/>
    <property type="evidence" value="ECO:0007669"/>
    <property type="project" value="TreeGrafter"/>
</dbReference>
<dbReference type="InterPro" id="IPR004401">
    <property type="entry name" value="YbaB/EbfC"/>
</dbReference>
<evidence type="ECO:0000313" key="3">
    <source>
        <dbReference type="EMBL" id="EGJ51201.1"/>
    </source>
</evidence>
<dbReference type="InterPro" id="IPR036894">
    <property type="entry name" value="YbaB-like_sf"/>
</dbReference>
<proteinExistence type="inferred from homology"/>
<dbReference type="STRING" id="690850.Desaf_2889"/>
<dbReference type="KEGG" id="daf:Desaf_2889"/>
<organism evidence="3 4">
    <name type="scientific">Desulfocurvibacter africanus subsp. africanus str. Walvis Bay</name>
    <dbReference type="NCBI Taxonomy" id="690850"/>
    <lineage>
        <taxon>Bacteria</taxon>
        <taxon>Pseudomonadati</taxon>
        <taxon>Thermodesulfobacteriota</taxon>
        <taxon>Desulfovibrionia</taxon>
        <taxon>Desulfovibrionales</taxon>
        <taxon>Desulfovibrionaceae</taxon>
        <taxon>Desulfocurvibacter</taxon>
    </lineage>
</organism>
<dbReference type="NCBIfam" id="TIGR00103">
    <property type="entry name" value="DNA_YbaB_EbfC"/>
    <property type="match status" value="1"/>
</dbReference>